<evidence type="ECO:0000313" key="3">
    <source>
        <dbReference type="Proteomes" id="UP000199701"/>
    </source>
</evidence>
<dbReference type="AlphaFoldDB" id="A0A1I0RDS4"/>
<dbReference type="EMBL" id="FOJI01000014">
    <property type="protein sequence ID" value="SEW38893.1"/>
    <property type="molecule type" value="Genomic_DNA"/>
</dbReference>
<dbReference type="InterPro" id="IPR027417">
    <property type="entry name" value="P-loop_NTPase"/>
</dbReference>
<proteinExistence type="predicted"/>
<accession>A0A1I0RDS4</accession>
<sequence length="442" mass="51635">MKKLDLSPTEENILLTLEKNVLGRNEEIKDFLGIIDNIEGNMSIAINGDWGCGKTFYIKQIYEILNYMRNQKFDIENNKRIEEIVKKDAYLSKLEMSNSFVPVYYDAWLYDDNDDIIASLMISIIKTYGKVYSTKVVTSSLLEKVASVLDIFSFGGAGTLTNAIEKNQVKDILDSVKTSEEIMSIMDEIFNQLIVEKANKLVVFIDELDRCRPDFAIRLLEKIKHFIDDDRIIFVYSINKNELCHTINKFYGNEFNSTKYLNKFFDLSFELNNSTSVDYVTNLRLINNDGYYINILIFELIKIFSFSMRECNKYIQGTYKGVDIVRNSSNNYFDTMERHVDTLFFPIVAALKIYNNNIYNKLISGDGANELLAIYEKSPTMKKYMFNILDDKDSITRDDNARKEIVKIYETIFTDKYKDNDNNDSYRNKERIKRLNMLLNKI</sequence>
<dbReference type="SUPFAM" id="SSF52540">
    <property type="entry name" value="P-loop containing nucleoside triphosphate hydrolases"/>
    <property type="match status" value="1"/>
</dbReference>
<name>A0A1I0RDS4_9FIRM</name>
<dbReference type="RefSeq" id="WP_092455918.1">
    <property type="nucleotide sequence ID" value="NZ_FOJI01000014.1"/>
</dbReference>
<gene>
    <name evidence="2" type="ORF">SAMN05421659_11458</name>
</gene>
<keyword evidence="3" id="KW-1185">Reference proteome</keyword>
<dbReference type="InterPro" id="IPR011646">
    <property type="entry name" value="KAP_P-loop"/>
</dbReference>
<evidence type="ECO:0000259" key="1">
    <source>
        <dbReference type="Pfam" id="PF07693"/>
    </source>
</evidence>
<organism evidence="2 3">
    <name type="scientific">[Clostridium] fimetarium</name>
    <dbReference type="NCBI Taxonomy" id="99656"/>
    <lineage>
        <taxon>Bacteria</taxon>
        <taxon>Bacillati</taxon>
        <taxon>Bacillota</taxon>
        <taxon>Clostridia</taxon>
        <taxon>Lachnospirales</taxon>
        <taxon>Lachnospiraceae</taxon>
    </lineage>
</organism>
<dbReference type="Proteomes" id="UP000199701">
    <property type="component" value="Unassembled WGS sequence"/>
</dbReference>
<dbReference type="Gene3D" id="3.40.50.300">
    <property type="entry name" value="P-loop containing nucleotide triphosphate hydrolases"/>
    <property type="match status" value="1"/>
</dbReference>
<dbReference type="STRING" id="99656.SAMN05421659_11458"/>
<dbReference type="OrthoDB" id="88903at2"/>
<reference evidence="2 3" key="1">
    <citation type="submission" date="2016-10" db="EMBL/GenBank/DDBJ databases">
        <authorList>
            <person name="de Groot N.N."/>
        </authorList>
    </citation>
    <scope>NUCLEOTIDE SEQUENCE [LARGE SCALE GENOMIC DNA]</scope>
    <source>
        <strain evidence="2 3">DSM 9179</strain>
    </source>
</reference>
<feature type="domain" description="KAP NTPase" evidence="1">
    <location>
        <begin position="25"/>
        <end position="276"/>
    </location>
</feature>
<evidence type="ECO:0000313" key="2">
    <source>
        <dbReference type="EMBL" id="SEW38893.1"/>
    </source>
</evidence>
<protein>
    <submittedName>
        <fullName evidence="2">KAP family P-loop domain-containing protein</fullName>
    </submittedName>
</protein>
<dbReference type="Pfam" id="PF07693">
    <property type="entry name" value="KAP_NTPase"/>
    <property type="match status" value="1"/>
</dbReference>